<proteinExistence type="predicted"/>
<evidence type="ECO:0000313" key="11">
    <source>
        <dbReference type="Proteomes" id="UP000001568"/>
    </source>
</evidence>
<comment type="subcellular location">
    <subcellularLocation>
        <location evidence="1">Nucleus</location>
    </subcellularLocation>
</comment>
<dbReference type="Pfam" id="PF00533">
    <property type="entry name" value="BRCT"/>
    <property type="match status" value="1"/>
</dbReference>
<evidence type="ECO:0008006" key="12">
    <source>
        <dbReference type="Google" id="ProtNLM"/>
    </source>
</evidence>
<organism evidence="10 11">
    <name type="scientific">Ostreococcus lucimarinus (strain CCE9901)</name>
    <dbReference type="NCBI Taxonomy" id="436017"/>
    <lineage>
        <taxon>Eukaryota</taxon>
        <taxon>Viridiplantae</taxon>
        <taxon>Chlorophyta</taxon>
        <taxon>Mamiellophyceae</taxon>
        <taxon>Mamiellales</taxon>
        <taxon>Bathycoccaceae</taxon>
        <taxon>Ostreococcus</taxon>
    </lineage>
</organism>
<dbReference type="RefSeq" id="XP_001418743.1">
    <property type="nucleotide sequence ID" value="XM_001418706.1"/>
</dbReference>
<evidence type="ECO:0000259" key="9">
    <source>
        <dbReference type="PROSITE" id="PS50172"/>
    </source>
</evidence>
<dbReference type="GO" id="GO:0008270">
    <property type="term" value="F:zinc ion binding"/>
    <property type="evidence" value="ECO:0007669"/>
    <property type="project" value="UniProtKB-KW"/>
</dbReference>
<dbReference type="KEGG" id="olu:OSTLU_32738"/>
<dbReference type="GO" id="GO:0045944">
    <property type="term" value="P:positive regulation of transcription by RNA polymerase II"/>
    <property type="evidence" value="ECO:0007669"/>
    <property type="project" value="TreeGrafter"/>
</dbReference>
<evidence type="ECO:0000256" key="5">
    <source>
        <dbReference type="ARBA" id="ARBA00023242"/>
    </source>
</evidence>
<keyword evidence="3" id="KW-0227">DNA damage</keyword>
<evidence type="ECO:0000256" key="7">
    <source>
        <dbReference type="SAM" id="MobiDB-lite"/>
    </source>
</evidence>
<dbReference type="Proteomes" id="UP000001568">
    <property type="component" value="Chromosome 7"/>
</dbReference>
<dbReference type="OrthoDB" id="1305878at2759"/>
<feature type="domain" description="BRCT" evidence="9">
    <location>
        <begin position="287"/>
        <end position="354"/>
    </location>
</feature>
<gene>
    <name evidence="10" type="ORF">OSTLU_32738</name>
</gene>
<name>A4S0G7_OSTLU</name>
<keyword evidence="2" id="KW-0677">Repeat</keyword>
<dbReference type="Gene3D" id="3.40.50.10190">
    <property type="entry name" value="BRCT domain"/>
    <property type="match status" value="1"/>
</dbReference>
<dbReference type="GO" id="GO:0005634">
    <property type="term" value="C:nucleus"/>
    <property type="evidence" value="ECO:0007669"/>
    <property type="project" value="UniProtKB-SubCell"/>
</dbReference>
<dbReference type="InterPro" id="IPR036420">
    <property type="entry name" value="BRCT_dom_sf"/>
</dbReference>
<feature type="compositionally biased region" description="Acidic residues" evidence="7">
    <location>
        <begin position="444"/>
        <end position="466"/>
    </location>
</feature>
<dbReference type="SUPFAM" id="SSF52113">
    <property type="entry name" value="BRCT domain"/>
    <property type="match status" value="1"/>
</dbReference>
<evidence type="ECO:0000256" key="3">
    <source>
        <dbReference type="ARBA" id="ARBA00022763"/>
    </source>
</evidence>
<sequence length="517" mass="56402">MTTVPEASSPRPGDALDALRAQLTCPLCRDVFTDPTTLPCNHTHCFECVARALGGKSWDASACPECAAPTVMKDLSVNMTLKSFVENFKSVDAELREALGAMRELGGTEAMDCDGDDGDDVGAGDRGGTLADGGVMEGDDAREREAKACEKLAETIRAIDATLAVIDKKLAVYKAKDEALESHTQPRTQTQPGTQGTLDIESMTLSELRRLYRNVLGRSAASTRKKPWFVKELSQYDRDVMAAAMAATQPESPKVVVAYSSSALRCGGSQDEKFAEVERVIKSIDAGAVFMGMKDLTSECTHLIMDTGSKDRVVRKRTVKYVDAIARGLYVVHEDWLADCAERGSFSNEEAFELKDGTGTGSDGASHSFADGPRRARVCRETNQRRLFEGIRVRVQCCGDALPASALENILRLAGAIIEPASPKTPRRSSRRHSSAVRDHDAVPDSEDEADDSRETDSVVEDVAGDGEDEDDVVVTLVDDLTPRSTFKSISKPVNWKWALECVTRWELLPTLKWLKR</sequence>
<feature type="region of interest" description="Disordered" evidence="7">
    <location>
        <begin position="421"/>
        <end position="466"/>
    </location>
</feature>
<reference evidence="10 11" key="1">
    <citation type="journal article" date="2007" name="Proc. Natl. Acad. Sci. U.S.A.">
        <title>The tiny eukaryote Ostreococcus provides genomic insights into the paradox of plankton speciation.</title>
        <authorList>
            <person name="Palenik B."/>
            <person name="Grimwood J."/>
            <person name="Aerts A."/>
            <person name="Rouze P."/>
            <person name="Salamov A."/>
            <person name="Putnam N."/>
            <person name="Dupont C."/>
            <person name="Jorgensen R."/>
            <person name="Derelle E."/>
            <person name="Rombauts S."/>
            <person name="Zhou K."/>
            <person name="Otillar R."/>
            <person name="Merchant S.S."/>
            <person name="Podell S."/>
            <person name="Gaasterland T."/>
            <person name="Napoli C."/>
            <person name="Gendler K."/>
            <person name="Manuell A."/>
            <person name="Tai V."/>
            <person name="Vallon O."/>
            <person name="Piganeau G."/>
            <person name="Jancek S."/>
            <person name="Heijde M."/>
            <person name="Jabbari K."/>
            <person name="Bowler C."/>
            <person name="Lohr M."/>
            <person name="Robbens S."/>
            <person name="Werner G."/>
            <person name="Dubchak I."/>
            <person name="Pazour G.J."/>
            <person name="Ren Q."/>
            <person name="Paulsen I."/>
            <person name="Delwiche C."/>
            <person name="Schmutz J."/>
            <person name="Rokhsar D."/>
            <person name="Van de Peer Y."/>
            <person name="Moreau H."/>
            <person name="Grigoriev I.V."/>
        </authorList>
    </citation>
    <scope>NUCLEOTIDE SEQUENCE [LARGE SCALE GENOMIC DNA]</scope>
    <source>
        <strain evidence="10 11">CCE9901</strain>
    </source>
</reference>
<keyword evidence="5" id="KW-0539">Nucleus</keyword>
<dbReference type="InterPro" id="IPR031099">
    <property type="entry name" value="BRCA1-associated"/>
</dbReference>
<dbReference type="STRING" id="436017.A4S0G7"/>
<accession>A4S0G7</accession>
<dbReference type="InterPro" id="IPR001357">
    <property type="entry name" value="BRCT_dom"/>
</dbReference>
<dbReference type="Gramene" id="ABO97036">
    <property type="protein sequence ID" value="ABO97036"/>
    <property type="gene ID" value="OSTLU_32738"/>
</dbReference>
<keyword evidence="6" id="KW-0479">Metal-binding</keyword>
<dbReference type="Pfam" id="PF13923">
    <property type="entry name" value="zf-C3HC4_2"/>
    <property type="match status" value="1"/>
</dbReference>
<feature type="compositionally biased region" description="Basic residues" evidence="7">
    <location>
        <begin position="425"/>
        <end position="435"/>
    </location>
</feature>
<feature type="region of interest" description="Disordered" evidence="7">
    <location>
        <begin position="121"/>
        <end position="140"/>
    </location>
</feature>
<dbReference type="GeneID" id="5002911"/>
<evidence type="ECO:0000259" key="8">
    <source>
        <dbReference type="PROSITE" id="PS50089"/>
    </source>
</evidence>
<dbReference type="GO" id="GO:0004842">
    <property type="term" value="F:ubiquitin-protein transferase activity"/>
    <property type="evidence" value="ECO:0007669"/>
    <property type="project" value="TreeGrafter"/>
</dbReference>
<evidence type="ECO:0000256" key="6">
    <source>
        <dbReference type="PROSITE-ProRule" id="PRU00175"/>
    </source>
</evidence>
<dbReference type="AlphaFoldDB" id="A4S0G7"/>
<dbReference type="PROSITE" id="PS50089">
    <property type="entry name" value="ZF_RING_2"/>
    <property type="match status" value="1"/>
</dbReference>
<dbReference type="SUPFAM" id="SSF57850">
    <property type="entry name" value="RING/U-box"/>
    <property type="match status" value="1"/>
</dbReference>
<dbReference type="PANTHER" id="PTHR13763">
    <property type="entry name" value="BREAST CANCER TYPE 1 SUSCEPTIBILITY PROTEIN BRCA1"/>
    <property type="match status" value="1"/>
</dbReference>
<dbReference type="PANTHER" id="PTHR13763:SF0">
    <property type="entry name" value="BREAST CANCER TYPE 1 SUSCEPTIBILITY PROTEIN"/>
    <property type="match status" value="1"/>
</dbReference>
<dbReference type="SMART" id="SM00184">
    <property type="entry name" value="RING"/>
    <property type="match status" value="1"/>
</dbReference>
<evidence type="ECO:0000256" key="2">
    <source>
        <dbReference type="ARBA" id="ARBA00022737"/>
    </source>
</evidence>
<keyword evidence="6" id="KW-0862">Zinc</keyword>
<feature type="domain" description="RING-type" evidence="8">
    <location>
        <begin position="25"/>
        <end position="66"/>
    </location>
</feature>
<evidence type="ECO:0000256" key="1">
    <source>
        <dbReference type="ARBA" id="ARBA00004123"/>
    </source>
</evidence>
<dbReference type="OMA" id="GVYKNEC"/>
<evidence type="ECO:0000313" key="10">
    <source>
        <dbReference type="EMBL" id="ABO97036.1"/>
    </source>
</evidence>
<dbReference type="InterPro" id="IPR001841">
    <property type="entry name" value="Znf_RING"/>
</dbReference>
<dbReference type="GO" id="GO:0000724">
    <property type="term" value="P:double-strand break repair via homologous recombination"/>
    <property type="evidence" value="ECO:0007669"/>
    <property type="project" value="TreeGrafter"/>
</dbReference>
<protein>
    <recommendedName>
        <fullName evidence="12">RING-type E3 ubiquitin transferase BRCA1</fullName>
    </recommendedName>
</protein>
<evidence type="ECO:0000256" key="4">
    <source>
        <dbReference type="ARBA" id="ARBA00023204"/>
    </source>
</evidence>
<keyword evidence="4" id="KW-0234">DNA repair</keyword>
<dbReference type="EMBL" id="CP000587">
    <property type="protein sequence ID" value="ABO97036.1"/>
    <property type="molecule type" value="Genomic_DNA"/>
</dbReference>
<dbReference type="HOGENOM" id="CLU_527231_0_0_1"/>
<dbReference type="eggNOG" id="KOG2177">
    <property type="taxonomic scope" value="Eukaryota"/>
</dbReference>
<keyword evidence="11" id="KW-1185">Reference proteome</keyword>
<dbReference type="InterPro" id="IPR013083">
    <property type="entry name" value="Znf_RING/FYVE/PHD"/>
</dbReference>
<dbReference type="Gene3D" id="3.30.40.10">
    <property type="entry name" value="Zinc/RING finger domain, C3HC4 (zinc finger)"/>
    <property type="match status" value="1"/>
</dbReference>
<dbReference type="CDD" id="cd00027">
    <property type="entry name" value="BRCT"/>
    <property type="match status" value="1"/>
</dbReference>
<keyword evidence="6" id="KW-0863">Zinc-finger</keyword>
<dbReference type="eggNOG" id="KOG4362">
    <property type="taxonomic scope" value="Eukaryota"/>
</dbReference>
<dbReference type="PROSITE" id="PS50172">
    <property type="entry name" value="BRCT"/>
    <property type="match status" value="1"/>
</dbReference>